<proteinExistence type="predicted"/>
<comment type="caution">
    <text evidence="1">The sequence shown here is derived from an EMBL/GenBank/DDBJ whole genome shotgun (WGS) entry which is preliminary data.</text>
</comment>
<evidence type="ECO:0000313" key="1">
    <source>
        <dbReference type="EMBL" id="KAJ8625648.1"/>
    </source>
</evidence>
<gene>
    <name evidence="1" type="ORF">MRB53_034178</name>
</gene>
<evidence type="ECO:0000313" key="2">
    <source>
        <dbReference type="Proteomes" id="UP001234297"/>
    </source>
</evidence>
<keyword evidence="2" id="KW-1185">Reference proteome</keyword>
<accession>A0ACC2KY01</accession>
<dbReference type="EMBL" id="CM056819">
    <property type="protein sequence ID" value="KAJ8625648.1"/>
    <property type="molecule type" value="Genomic_DNA"/>
</dbReference>
<dbReference type="Proteomes" id="UP001234297">
    <property type="component" value="Chromosome 11"/>
</dbReference>
<name>A0ACC2KY01_PERAE</name>
<protein>
    <submittedName>
        <fullName evidence="1">Uncharacterized protein</fullName>
    </submittedName>
</protein>
<organism evidence="1 2">
    <name type="scientific">Persea americana</name>
    <name type="common">Avocado</name>
    <dbReference type="NCBI Taxonomy" id="3435"/>
    <lineage>
        <taxon>Eukaryota</taxon>
        <taxon>Viridiplantae</taxon>
        <taxon>Streptophyta</taxon>
        <taxon>Embryophyta</taxon>
        <taxon>Tracheophyta</taxon>
        <taxon>Spermatophyta</taxon>
        <taxon>Magnoliopsida</taxon>
        <taxon>Magnoliidae</taxon>
        <taxon>Laurales</taxon>
        <taxon>Lauraceae</taxon>
        <taxon>Persea</taxon>
    </lineage>
</organism>
<sequence length="115" mass="11953">MNVSSRPDAVNIGAIFTFNSVIGRAAKVAIDAAVEDINSNPAVVGGTKLVLNMQDANFSGFLGVVKALQFMATDIVAIIGPQSSAVAHVISHVANELQVPLLSFSVPDPKMSDEC</sequence>
<reference evidence="1 2" key="1">
    <citation type="journal article" date="2022" name="Hortic Res">
        <title>A haplotype resolved chromosomal level avocado genome allows analysis of novel avocado genes.</title>
        <authorList>
            <person name="Nath O."/>
            <person name="Fletcher S.J."/>
            <person name="Hayward A."/>
            <person name="Shaw L.M."/>
            <person name="Masouleh A.K."/>
            <person name="Furtado A."/>
            <person name="Henry R.J."/>
            <person name="Mitter N."/>
        </authorList>
    </citation>
    <scope>NUCLEOTIDE SEQUENCE [LARGE SCALE GENOMIC DNA]</scope>
    <source>
        <strain evidence="2">cv. Hass</strain>
    </source>
</reference>